<dbReference type="AlphaFoldDB" id="A0AA49GRN6"/>
<dbReference type="SUPFAM" id="SSF88659">
    <property type="entry name" value="Sigma3 and sigma4 domains of RNA polymerase sigma factors"/>
    <property type="match status" value="1"/>
</dbReference>
<reference evidence="1" key="2">
    <citation type="journal article" date="2024" name="Antonie Van Leeuwenhoek">
        <title>Roseihalotalea indica gen. nov., sp. nov., a halophilic Bacteroidetes from mesopelagic Southwest Indian Ocean with higher carbohydrate metabolic potential.</title>
        <authorList>
            <person name="Chen B."/>
            <person name="Zhang M."/>
            <person name="Lin D."/>
            <person name="Ye J."/>
            <person name="Tang K."/>
        </authorList>
    </citation>
    <scope>NUCLEOTIDE SEQUENCE</scope>
    <source>
        <strain evidence="1">TK19036</strain>
    </source>
</reference>
<organism evidence="1">
    <name type="scientific">Roseihalotalea indica</name>
    <dbReference type="NCBI Taxonomy" id="2867963"/>
    <lineage>
        <taxon>Bacteria</taxon>
        <taxon>Pseudomonadati</taxon>
        <taxon>Bacteroidota</taxon>
        <taxon>Cytophagia</taxon>
        <taxon>Cytophagales</taxon>
        <taxon>Catalimonadaceae</taxon>
        <taxon>Roseihalotalea</taxon>
    </lineage>
</organism>
<proteinExistence type="predicted"/>
<sequence length="216" mass="26081">MNWQEYEDETTEDIIEYIKMKEDDGFEEAAQAAFHVFCFRFGEDLVRKCEVICKNNGLDKHVAAMISQRTFHRFWKYPKYNHEKSRAADYDTGVKFYLYRIAQRELLNWRNEQNSPYTGEEEIVCEMPEPDYNNYAVEKRGVLKKRYEIVKKALDRLSEKHRIIYLTYEAHFVEGHNLPGHLLKRLREELNLTQSSVRFYRHQANEKIKEYIEIYG</sequence>
<protein>
    <recommendedName>
        <fullName evidence="2">Sigma-70 family RNA polymerase sigma factor</fullName>
    </recommendedName>
</protein>
<reference evidence="1" key="1">
    <citation type="journal article" date="2023" name="Comput. Struct. Biotechnol. J.">
        <title>Discovery of a novel marine Bacteroidetes with a rich repertoire of carbohydrate-active enzymes.</title>
        <authorList>
            <person name="Chen B."/>
            <person name="Liu G."/>
            <person name="Chen Q."/>
            <person name="Wang H."/>
            <person name="Liu L."/>
            <person name="Tang K."/>
        </authorList>
    </citation>
    <scope>NUCLEOTIDE SEQUENCE</scope>
    <source>
        <strain evidence="1">TK19036</strain>
    </source>
</reference>
<evidence type="ECO:0000313" key="1">
    <source>
        <dbReference type="EMBL" id="WKN35999.1"/>
    </source>
</evidence>
<evidence type="ECO:0008006" key="2">
    <source>
        <dbReference type="Google" id="ProtNLM"/>
    </source>
</evidence>
<gene>
    <name evidence="1" type="ORF">K4G66_26900</name>
</gene>
<accession>A0AA49GRN6</accession>
<dbReference type="EMBL" id="CP120682">
    <property type="protein sequence ID" value="WKN35999.1"/>
    <property type="molecule type" value="Genomic_DNA"/>
</dbReference>
<name>A0AA49GRN6_9BACT</name>
<dbReference type="InterPro" id="IPR013324">
    <property type="entry name" value="RNA_pol_sigma_r3/r4-like"/>
</dbReference>